<dbReference type="RefSeq" id="XP_062724117.1">
    <property type="nucleotide sequence ID" value="XM_062861422.1"/>
</dbReference>
<dbReference type="EMBL" id="JAUDZG010000002">
    <property type="protein sequence ID" value="KAK3308337.1"/>
    <property type="molecule type" value="Genomic_DNA"/>
</dbReference>
<feature type="transmembrane region" description="Helical" evidence="2">
    <location>
        <begin position="168"/>
        <end position="193"/>
    </location>
</feature>
<evidence type="ECO:0000313" key="4">
    <source>
        <dbReference type="Proteomes" id="UP001273166"/>
    </source>
</evidence>
<feature type="compositionally biased region" description="Polar residues" evidence="1">
    <location>
        <begin position="229"/>
        <end position="250"/>
    </location>
</feature>
<comment type="caution">
    <text evidence="3">The sequence shown here is derived from an EMBL/GenBank/DDBJ whole genome shotgun (WGS) entry which is preliminary data.</text>
</comment>
<gene>
    <name evidence="3" type="ORF">B0T15DRAFT_105583</name>
</gene>
<proteinExistence type="predicted"/>
<keyword evidence="2" id="KW-1133">Transmembrane helix</keyword>
<dbReference type="Proteomes" id="UP001273166">
    <property type="component" value="Unassembled WGS sequence"/>
</dbReference>
<keyword evidence="2" id="KW-0472">Membrane</keyword>
<organism evidence="3 4">
    <name type="scientific">Chaetomium strumarium</name>
    <dbReference type="NCBI Taxonomy" id="1170767"/>
    <lineage>
        <taxon>Eukaryota</taxon>
        <taxon>Fungi</taxon>
        <taxon>Dikarya</taxon>
        <taxon>Ascomycota</taxon>
        <taxon>Pezizomycotina</taxon>
        <taxon>Sordariomycetes</taxon>
        <taxon>Sordariomycetidae</taxon>
        <taxon>Sordariales</taxon>
        <taxon>Chaetomiaceae</taxon>
        <taxon>Chaetomium</taxon>
    </lineage>
</organism>
<feature type="transmembrane region" description="Helical" evidence="2">
    <location>
        <begin position="130"/>
        <end position="148"/>
    </location>
</feature>
<reference evidence="3" key="2">
    <citation type="submission" date="2023-06" db="EMBL/GenBank/DDBJ databases">
        <authorList>
            <consortium name="Lawrence Berkeley National Laboratory"/>
            <person name="Mondo S.J."/>
            <person name="Hensen N."/>
            <person name="Bonometti L."/>
            <person name="Westerberg I."/>
            <person name="Brannstrom I.O."/>
            <person name="Guillou S."/>
            <person name="Cros-Aarteil S."/>
            <person name="Calhoun S."/>
            <person name="Haridas S."/>
            <person name="Kuo A."/>
            <person name="Pangilinan J."/>
            <person name="Riley R."/>
            <person name="Labutti K."/>
            <person name="Andreopoulos B."/>
            <person name="Lipzen A."/>
            <person name="Chen C."/>
            <person name="Yanf M."/>
            <person name="Daum C."/>
            <person name="Ng V."/>
            <person name="Clum A."/>
            <person name="Steindorff A."/>
            <person name="Ohm R."/>
            <person name="Martin F."/>
            <person name="Silar P."/>
            <person name="Natvig D."/>
            <person name="Lalanne C."/>
            <person name="Gautier V."/>
            <person name="Ament-Velasquez S.L."/>
            <person name="Kruys A."/>
            <person name="Hutchinson M.I."/>
            <person name="Powell A.J."/>
            <person name="Barry K."/>
            <person name="Miller A.N."/>
            <person name="Grigoriev I.V."/>
            <person name="Debuchy R."/>
            <person name="Gladieux P."/>
            <person name="Thoren M.H."/>
            <person name="Johannesson H."/>
        </authorList>
    </citation>
    <scope>NUCLEOTIDE SEQUENCE</scope>
    <source>
        <strain evidence="3">CBS 333.67</strain>
    </source>
</reference>
<dbReference type="AlphaFoldDB" id="A0AAJ0GYA8"/>
<evidence type="ECO:0000256" key="1">
    <source>
        <dbReference type="SAM" id="MobiDB-lite"/>
    </source>
</evidence>
<feature type="region of interest" description="Disordered" evidence="1">
    <location>
        <begin position="224"/>
        <end position="251"/>
    </location>
</feature>
<dbReference type="GeneID" id="87880251"/>
<evidence type="ECO:0000313" key="3">
    <source>
        <dbReference type="EMBL" id="KAK3308337.1"/>
    </source>
</evidence>
<keyword evidence="2" id="KW-0812">Transmembrane</keyword>
<name>A0AAJ0GYA8_9PEZI</name>
<accession>A0AAJ0GYA8</accession>
<feature type="transmembrane region" description="Helical" evidence="2">
    <location>
        <begin position="55"/>
        <end position="82"/>
    </location>
</feature>
<protein>
    <submittedName>
        <fullName evidence="3">Uncharacterized protein</fullName>
    </submittedName>
</protein>
<feature type="transmembrane region" description="Helical" evidence="2">
    <location>
        <begin position="94"/>
        <end position="118"/>
    </location>
</feature>
<sequence length="281" mass="30360">MKGFTLRSQPSRPPPPFNPVVEAWLDSLPPPCAAPSSKELRQWRLSNYHGLGRNVFVTCLVLRAVSLVIAVSVTGTIASVVVNRHSPSGVYNGLIPVLVVCPTVALWNTAEFIAACVLLDGGICPNVHALVEALLFFGMATGTGMLLVDVICGLHDSPTTFESAPAEIASVCLLIVLMVIHSFLLFFFIWNYVDGVRRRPSARDGRLETTVTAYPHITSARHDPVLSQGKATPSASPEPQKPNHVTTTELDNIPKPAVLRGALPLRSLPRCSLKMWRGESG</sequence>
<evidence type="ECO:0000256" key="2">
    <source>
        <dbReference type="SAM" id="Phobius"/>
    </source>
</evidence>
<keyword evidence="4" id="KW-1185">Reference proteome</keyword>
<reference evidence="3" key="1">
    <citation type="journal article" date="2023" name="Mol. Phylogenet. Evol.">
        <title>Genome-scale phylogeny and comparative genomics of the fungal order Sordariales.</title>
        <authorList>
            <person name="Hensen N."/>
            <person name="Bonometti L."/>
            <person name="Westerberg I."/>
            <person name="Brannstrom I.O."/>
            <person name="Guillou S."/>
            <person name="Cros-Aarteil S."/>
            <person name="Calhoun S."/>
            <person name="Haridas S."/>
            <person name="Kuo A."/>
            <person name="Mondo S."/>
            <person name="Pangilinan J."/>
            <person name="Riley R."/>
            <person name="LaButti K."/>
            <person name="Andreopoulos B."/>
            <person name="Lipzen A."/>
            <person name="Chen C."/>
            <person name="Yan M."/>
            <person name="Daum C."/>
            <person name="Ng V."/>
            <person name="Clum A."/>
            <person name="Steindorff A."/>
            <person name="Ohm R.A."/>
            <person name="Martin F."/>
            <person name="Silar P."/>
            <person name="Natvig D.O."/>
            <person name="Lalanne C."/>
            <person name="Gautier V."/>
            <person name="Ament-Velasquez S.L."/>
            <person name="Kruys A."/>
            <person name="Hutchinson M.I."/>
            <person name="Powell A.J."/>
            <person name="Barry K."/>
            <person name="Miller A.N."/>
            <person name="Grigoriev I.V."/>
            <person name="Debuchy R."/>
            <person name="Gladieux P."/>
            <person name="Hiltunen Thoren M."/>
            <person name="Johannesson H."/>
        </authorList>
    </citation>
    <scope>NUCLEOTIDE SEQUENCE</scope>
    <source>
        <strain evidence="3">CBS 333.67</strain>
    </source>
</reference>